<evidence type="ECO:0000256" key="1">
    <source>
        <dbReference type="SAM" id="MobiDB-lite"/>
    </source>
</evidence>
<dbReference type="EMBL" id="CM029048">
    <property type="protein sequence ID" value="KAG2577239.1"/>
    <property type="molecule type" value="Genomic_DNA"/>
</dbReference>
<feature type="compositionally biased region" description="Polar residues" evidence="1">
    <location>
        <begin position="25"/>
        <end position="35"/>
    </location>
</feature>
<keyword evidence="3" id="KW-1185">Reference proteome</keyword>
<accession>A0A8T0QW73</accession>
<protein>
    <submittedName>
        <fullName evidence="2">Uncharacterized protein</fullName>
    </submittedName>
</protein>
<name>A0A8T0QW73_PANVG</name>
<dbReference type="Proteomes" id="UP000823388">
    <property type="component" value="Chromosome 6N"/>
</dbReference>
<dbReference type="AlphaFoldDB" id="A0A8T0QW73"/>
<sequence>MKDAAAATRELLKADGTRMRKAAQASAQKGTSSASAWKEPVAQIRKAHAGAAAARVQGRSAAEQRSLPPEQNGMGGFGGATSPASFTDRTCFFNGSLFGGSSQSPMAQAWMHSQVSYTGSWKSNLPKEVDALVVKCAQVGG</sequence>
<evidence type="ECO:0000313" key="2">
    <source>
        <dbReference type="EMBL" id="KAG2577239.1"/>
    </source>
</evidence>
<reference evidence="2" key="1">
    <citation type="submission" date="2020-05" db="EMBL/GenBank/DDBJ databases">
        <title>WGS assembly of Panicum virgatum.</title>
        <authorList>
            <person name="Lovell J.T."/>
            <person name="Jenkins J."/>
            <person name="Shu S."/>
            <person name="Juenger T.E."/>
            <person name="Schmutz J."/>
        </authorList>
    </citation>
    <scope>NUCLEOTIDE SEQUENCE</scope>
    <source>
        <strain evidence="2">AP13</strain>
    </source>
</reference>
<feature type="region of interest" description="Disordered" evidence="1">
    <location>
        <begin position="1"/>
        <end position="81"/>
    </location>
</feature>
<organism evidence="2 3">
    <name type="scientific">Panicum virgatum</name>
    <name type="common">Blackwell switchgrass</name>
    <dbReference type="NCBI Taxonomy" id="38727"/>
    <lineage>
        <taxon>Eukaryota</taxon>
        <taxon>Viridiplantae</taxon>
        <taxon>Streptophyta</taxon>
        <taxon>Embryophyta</taxon>
        <taxon>Tracheophyta</taxon>
        <taxon>Spermatophyta</taxon>
        <taxon>Magnoliopsida</taxon>
        <taxon>Liliopsida</taxon>
        <taxon>Poales</taxon>
        <taxon>Poaceae</taxon>
        <taxon>PACMAD clade</taxon>
        <taxon>Panicoideae</taxon>
        <taxon>Panicodae</taxon>
        <taxon>Paniceae</taxon>
        <taxon>Panicinae</taxon>
        <taxon>Panicum</taxon>
        <taxon>Panicum sect. Hiantes</taxon>
    </lineage>
</organism>
<gene>
    <name evidence="2" type="ORF">PVAP13_6NG087900</name>
</gene>
<proteinExistence type="predicted"/>
<evidence type="ECO:0000313" key="3">
    <source>
        <dbReference type="Proteomes" id="UP000823388"/>
    </source>
</evidence>
<comment type="caution">
    <text evidence="2">The sequence shown here is derived from an EMBL/GenBank/DDBJ whole genome shotgun (WGS) entry which is preliminary data.</text>
</comment>
<feature type="compositionally biased region" description="Low complexity" evidence="1">
    <location>
        <begin position="49"/>
        <end position="61"/>
    </location>
</feature>